<accession>A0A0E9WJX5</accession>
<dbReference type="AlphaFoldDB" id="A0A0E9WJX5"/>
<sequence length="86" mass="9918">MKTCVVRPSQWITLYIQGKKGKSNLTTYFSLYIIKKQCCCSMRPACSLTCCRIRKGRSTLSYDTEPCSYVPRYCNETSLVKCHTKN</sequence>
<reference evidence="1" key="2">
    <citation type="journal article" date="2015" name="Fish Shellfish Immunol.">
        <title>Early steps in the European eel (Anguilla anguilla)-Vibrio vulnificus interaction in the gills: Role of the RtxA13 toxin.</title>
        <authorList>
            <person name="Callol A."/>
            <person name="Pajuelo D."/>
            <person name="Ebbesson L."/>
            <person name="Teles M."/>
            <person name="MacKenzie S."/>
            <person name="Amaro C."/>
        </authorList>
    </citation>
    <scope>NUCLEOTIDE SEQUENCE</scope>
</reference>
<name>A0A0E9WJX5_ANGAN</name>
<reference evidence="1" key="1">
    <citation type="submission" date="2014-11" db="EMBL/GenBank/DDBJ databases">
        <authorList>
            <person name="Amaro Gonzalez C."/>
        </authorList>
    </citation>
    <scope>NUCLEOTIDE SEQUENCE</scope>
</reference>
<proteinExistence type="predicted"/>
<evidence type="ECO:0000313" key="1">
    <source>
        <dbReference type="EMBL" id="JAH89860.1"/>
    </source>
</evidence>
<organism evidence="1">
    <name type="scientific">Anguilla anguilla</name>
    <name type="common">European freshwater eel</name>
    <name type="synonym">Muraena anguilla</name>
    <dbReference type="NCBI Taxonomy" id="7936"/>
    <lineage>
        <taxon>Eukaryota</taxon>
        <taxon>Metazoa</taxon>
        <taxon>Chordata</taxon>
        <taxon>Craniata</taxon>
        <taxon>Vertebrata</taxon>
        <taxon>Euteleostomi</taxon>
        <taxon>Actinopterygii</taxon>
        <taxon>Neopterygii</taxon>
        <taxon>Teleostei</taxon>
        <taxon>Anguilliformes</taxon>
        <taxon>Anguillidae</taxon>
        <taxon>Anguilla</taxon>
    </lineage>
</organism>
<dbReference type="EMBL" id="GBXM01018717">
    <property type="protein sequence ID" value="JAH89860.1"/>
    <property type="molecule type" value="Transcribed_RNA"/>
</dbReference>
<protein>
    <submittedName>
        <fullName evidence="1">Uncharacterized protein</fullName>
    </submittedName>
</protein>